<dbReference type="VEuPathDB" id="PlasmoDB:PGABG01_1119300"/>
<dbReference type="AlphaFoldDB" id="A0A151LIY2"/>
<dbReference type="KEGG" id="pgab:PGSY75_1121500"/>
<dbReference type="RefSeq" id="XP_018641133.1">
    <property type="nucleotide sequence ID" value="XM_018786338.1"/>
</dbReference>
<evidence type="ECO:0000313" key="2">
    <source>
        <dbReference type="Proteomes" id="UP000076004"/>
    </source>
</evidence>
<organism evidence="1 2">
    <name type="scientific">Plasmodium gaboni</name>
    <dbReference type="NCBI Taxonomy" id="647221"/>
    <lineage>
        <taxon>Eukaryota</taxon>
        <taxon>Sar</taxon>
        <taxon>Alveolata</taxon>
        <taxon>Apicomplexa</taxon>
        <taxon>Aconoidasida</taxon>
        <taxon>Haemosporida</taxon>
        <taxon>Plasmodiidae</taxon>
        <taxon>Plasmodium</taxon>
        <taxon>Plasmodium (Laverania)</taxon>
    </lineage>
</organism>
<dbReference type="VEuPathDB" id="PlasmoDB:PGSY75_1121500"/>
<dbReference type="Proteomes" id="UP000076004">
    <property type="component" value="Chromosome 11"/>
</dbReference>
<proteinExistence type="predicted"/>
<dbReference type="EMBL" id="LVLB01000012">
    <property type="protein sequence ID" value="KYN98856.1"/>
    <property type="molecule type" value="Genomic_DNA"/>
</dbReference>
<gene>
    <name evidence="1" type="ORF">PGSY75_1121500</name>
</gene>
<protein>
    <submittedName>
        <fullName evidence="1">Uncharacterized protein</fullName>
    </submittedName>
</protein>
<name>A0A151LIY2_9APIC</name>
<reference evidence="1 2" key="1">
    <citation type="journal article" date="2016" name="Nat. Commun.">
        <title>Genomes of cryptic chimpanzee Plasmodium species reveal key evolutionary events leading to human malaria.</title>
        <authorList>
            <person name="Sundararaman S.A."/>
            <person name="Plenderleith L.J."/>
            <person name="Liu W."/>
            <person name="Loy D.E."/>
            <person name="Learn G.H."/>
            <person name="Li Y."/>
            <person name="Shaw K.S."/>
            <person name="Ayouba A."/>
            <person name="Peeters M."/>
            <person name="Speede S."/>
            <person name="Shaw G.M."/>
            <person name="Bushman F.D."/>
            <person name="Brisson D."/>
            <person name="Rayner J.C."/>
            <person name="Sharp P.M."/>
            <person name="Hahn B.H."/>
        </authorList>
    </citation>
    <scope>NUCLEOTIDE SEQUENCE [LARGE SCALE GENOMIC DNA]</scope>
    <source>
        <strain evidence="1 2">SY75</strain>
    </source>
</reference>
<dbReference type="GeneID" id="29776933"/>
<sequence>MPKGSSFFLKTFVCATPVGILLFNEIKRITNVRENESFNKSLFLKNFDRNILIKNKRTTVLEEEKMYENKKRVSFFRNSSNKNKESDKEEALNYFYGKAWGYTTDYEIDISLNTGDLIFIKHDLDNLNIFKKILLKVNRYFQGNNDYDEIGMILKKHNISYIYIQNLLNKKENVIRYSYFLQKYKPSVVSLRRFLCDDENIKIELQKNIMHSIMNDDGNNKRYSIFLNLLYNIFKKKVSINTNENTRKNFYNDEYICKKINSNIEINNLINMLLFRSFNLFYYFINYMKNVQNVQLIKKKNYIILNNIYLNSNMQPNKNFNINDKKNLQSYEFPRNSLTHFNFIKKDYELMKKNQIIYEKPKKEILKEIEKFFSFLIENEYTLMDSTQYVNQVLKNKRNIKVTNNTNHNNTNKFIKNLYFYINKFYSKLKSFSLINYHVYEIYRKTHLLPFIKKDYNSISLFLSLNNFYKPINSNNILQDTFNVPKLSNIFHVRQEEAEKLQKYFYQFNKVPKSEI</sequence>
<accession>A0A151LIY2</accession>
<evidence type="ECO:0000313" key="1">
    <source>
        <dbReference type="EMBL" id="KYN98856.1"/>
    </source>
</evidence>
<comment type="caution">
    <text evidence="1">The sequence shown here is derived from an EMBL/GenBank/DDBJ whole genome shotgun (WGS) entry which is preliminary data.</text>
</comment>